<keyword evidence="3" id="KW-1185">Reference proteome</keyword>
<dbReference type="EMBL" id="AZEB01000034">
    <property type="protein sequence ID" value="KRL20239.1"/>
    <property type="molecule type" value="Genomic_DNA"/>
</dbReference>
<dbReference type="Proteomes" id="UP000051439">
    <property type="component" value="Unassembled WGS sequence"/>
</dbReference>
<dbReference type="Gene3D" id="2.40.50.140">
    <property type="entry name" value="Nucleic acid-binding proteins"/>
    <property type="match status" value="1"/>
</dbReference>
<evidence type="ECO:0000259" key="1">
    <source>
        <dbReference type="PROSITE" id="PS50126"/>
    </source>
</evidence>
<dbReference type="PROSITE" id="PS50126">
    <property type="entry name" value="S1"/>
    <property type="match status" value="1"/>
</dbReference>
<dbReference type="InterPro" id="IPR012340">
    <property type="entry name" value="NA-bd_OB-fold"/>
</dbReference>
<dbReference type="SUPFAM" id="SSF50249">
    <property type="entry name" value="Nucleic acid-binding proteins"/>
    <property type="match status" value="1"/>
</dbReference>
<organism evidence="2 3">
    <name type="scientific">Lentilactobacillus kisonensis DSM 19906 = JCM 15041</name>
    <dbReference type="NCBI Taxonomy" id="1423766"/>
    <lineage>
        <taxon>Bacteria</taxon>
        <taxon>Bacillati</taxon>
        <taxon>Bacillota</taxon>
        <taxon>Bacilli</taxon>
        <taxon>Lactobacillales</taxon>
        <taxon>Lactobacillaceae</taxon>
        <taxon>Lentilactobacillus</taxon>
    </lineage>
</organism>
<name>A0A0R1NIW0_9LACO</name>
<dbReference type="AlphaFoldDB" id="A0A0R1NIW0"/>
<dbReference type="GO" id="GO:0005737">
    <property type="term" value="C:cytoplasm"/>
    <property type="evidence" value="ECO:0007669"/>
    <property type="project" value="UniProtKB-ARBA"/>
</dbReference>
<feature type="domain" description="S1 motif" evidence="1">
    <location>
        <begin position="10"/>
        <end position="79"/>
    </location>
</feature>
<evidence type="ECO:0000313" key="3">
    <source>
        <dbReference type="Proteomes" id="UP000051439"/>
    </source>
</evidence>
<dbReference type="GO" id="GO:0006412">
    <property type="term" value="P:translation"/>
    <property type="evidence" value="ECO:0007669"/>
    <property type="project" value="TreeGrafter"/>
</dbReference>
<dbReference type="GO" id="GO:0003729">
    <property type="term" value="F:mRNA binding"/>
    <property type="evidence" value="ECO:0007669"/>
    <property type="project" value="TreeGrafter"/>
</dbReference>
<dbReference type="PANTHER" id="PTHR10724">
    <property type="entry name" value="30S RIBOSOMAL PROTEIN S1"/>
    <property type="match status" value="1"/>
</dbReference>
<dbReference type="NCBIfam" id="NF040579">
    <property type="entry name" value="S1_dom_CvfD"/>
    <property type="match status" value="1"/>
</dbReference>
<dbReference type="InterPro" id="IPR003029">
    <property type="entry name" value="S1_domain"/>
</dbReference>
<accession>A0A0R1NIW0</accession>
<dbReference type="Pfam" id="PF00575">
    <property type="entry name" value="S1"/>
    <property type="match status" value="1"/>
</dbReference>
<reference evidence="2 3" key="1">
    <citation type="journal article" date="2015" name="Genome Announc.">
        <title>Expanding the biotechnology potential of lactobacilli through comparative genomics of 213 strains and associated genera.</title>
        <authorList>
            <person name="Sun Z."/>
            <person name="Harris H.M."/>
            <person name="McCann A."/>
            <person name="Guo C."/>
            <person name="Argimon S."/>
            <person name="Zhang W."/>
            <person name="Yang X."/>
            <person name="Jeffery I.B."/>
            <person name="Cooney J.C."/>
            <person name="Kagawa T.F."/>
            <person name="Liu W."/>
            <person name="Song Y."/>
            <person name="Salvetti E."/>
            <person name="Wrobel A."/>
            <person name="Rasinkangas P."/>
            <person name="Parkhill J."/>
            <person name="Rea M.C."/>
            <person name="O'Sullivan O."/>
            <person name="Ritari J."/>
            <person name="Douillard F.P."/>
            <person name="Paul Ross R."/>
            <person name="Yang R."/>
            <person name="Briner A.E."/>
            <person name="Felis G.E."/>
            <person name="de Vos W.M."/>
            <person name="Barrangou R."/>
            <person name="Klaenhammer T.R."/>
            <person name="Caufield P.W."/>
            <person name="Cui Y."/>
            <person name="Zhang H."/>
            <person name="O'Toole P.W."/>
        </authorList>
    </citation>
    <scope>NUCLEOTIDE SEQUENCE [LARGE SCALE GENOMIC DNA]</scope>
    <source>
        <strain evidence="2 3">DSM 19906</strain>
    </source>
</reference>
<protein>
    <submittedName>
        <fullName evidence="2">S1 RNA binding domain protein</fullName>
    </submittedName>
</protein>
<dbReference type="SMART" id="SM00316">
    <property type="entry name" value="S1"/>
    <property type="match status" value="1"/>
</dbReference>
<proteinExistence type="predicted"/>
<dbReference type="PATRIC" id="fig|1423766.4.peg.1880"/>
<comment type="caution">
    <text evidence="2">The sequence shown here is derived from an EMBL/GenBank/DDBJ whole genome shotgun (WGS) entry which is preliminary data.</text>
</comment>
<sequence length="130" mass="14892">MVGFMDLKIGMKVHGVVTGVQAYGVFVDVGDHNQGLIHISECQSGYVDDINKLFKAGQTVEALIIDIDEYTKKISLSTRSKKIDETVLSRTNPQRLKHIYYWTNYRIDLGFTTVAKYRQSWLEEAIKNFE</sequence>
<dbReference type="FunFam" id="2.40.50.140:FF:000051">
    <property type="entry name" value="RNA-binding transcriptional accessory protein"/>
    <property type="match status" value="1"/>
</dbReference>
<dbReference type="PANTHER" id="PTHR10724:SF10">
    <property type="entry name" value="S1 RNA-BINDING DOMAIN-CONTAINING PROTEIN 1"/>
    <property type="match status" value="1"/>
</dbReference>
<dbReference type="InterPro" id="IPR050437">
    <property type="entry name" value="Ribos_protein_bS1-like"/>
</dbReference>
<dbReference type="GO" id="GO:0003735">
    <property type="term" value="F:structural constituent of ribosome"/>
    <property type="evidence" value="ECO:0007669"/>
    <property type="project" value="TreeGrafter"/>
</dbReference>
<evidence type="ECO:0000313" key="2">
    <source>
        <dbReference type="EMBL" id="KRL20239.1"/>
    </source>
</evidence>
<gene>
    <name evidence="2" type="ORF">FC98_GL001817</name>
</gene>